<comment type="caution">
    <text evidence="1">The sequence shown here is derived from an EMBL/GenBank/DDBJ whole genome shotgun (WGS) entry which is preliminary data.</text>
</comment>
<gene>
    <name evidence="1" type="ORF">KUF71_015286</name>
</gene>
<reference evidence="1" key="2">
    <citation type="journal article" date="2023" name="BMC Genomics">
        <title>Pest status, molecular evolution, and epigenetic factors derived from the genome assembly of Frankliniella fusca, a thysanopteran phytovirus vector.</title>
        <authorList>
            <person name="Catto M.A."/>
            <person name="Labadie P.E."/>
            <person name="Jacobson A.L."/>
            <person name="Kennedy G.G."/>
            <person name="Srinivasan R."/>
            <person name="Hunt B.G."/>
        </authorList>
    </citation>
    <scope>NUCLEOTIDE SEQUENCE</scope>
    <source>
        <strain evidence="1">PL_HMW_Pooled</strain>
    </source>
</reference>
<accession>A0AAE1HT17</accession>
<name>A0AAE1HT17_9NEOP</name>
<dbReference type="AlphaFoldDB" id="A0AAE1HT17"/>
<protein>
    <submittedName>
        <fullName evidence="1">Methylthioribulose-1-phosphate dehydratase</fullName>
    </submittedName>
</protein>
<sequence>MVTINLLAATRIGELCSKLQRRLNSKNSSETRRHAAVYPDDANIGKDVAVPNQGDGAGTWRAFKLNQLFLAHGLRFEHKPCTGTKVFVL</sequence>
<organism evidence="1 2">
    <name type="scientific">Frankliniella fusca</name>
    <dbReference type="NCBI Taxonomy" id="407009"/>
    <lineage>
        <taxon>Eukaryota</taxon>
        <taxon>Metazoa</taxon>
        <taxon>Ecdysozoa</taxon>
        <taxon>Arthropoda</taxon>
        <taxon>Hexapoda</taxon>
        <taxon>Insecta</taxon>
        <taxon>Pterygota</taxon>
        <taxon>Neoptera</taxon>
        <taxon>Paraneoptera</taxon>
        <taxon>Thysanoptera</taxon>
        <taxon>Terebrantia</taxon>
        <taxon>Thripoidea</taxon>
        <taxon>Thripidae</taxon>
        <taxon>Frankliniella</taxon>
    </lineage>
</organism>
<evidence type="ECO:0000313" key="1">
    <source>
        <dbReference type="EMBL" id="KAK3926951.1"/>
    </source>
</evidence>
<evidence type="ECO:0000313" key="2">
    <source>
        <dbReference type="Proteomes" id="UP001219518"/>
    </source>
</evidence>
<keyword evidence="2" id="KW-1185">Reference proteome</keyword>
<proteinExistence type="predicted"/>
<dbReference type="Proteomes" id="UP001219518">
    <property type="component" value="Unassembled WGS sequence"/>
</dbReference>
<dbReference type="EMBL" id="JAHWGI010001273">
    <property type="protein sequence ID" value="KAK3926951.1"/>
    <property type="molecule type" value="Genomic_DNA"/>
</dbReference>
<reference evidence="1" key="1">
    <citation type="submission" date="2021-07" db="EMBL/GenBank/DDBJ databases">
        <authorList>
            <person name="Catto M.A."/>
            <person name="Jacobson A."/>
            <person name="Kennedy G."/>
            <person name="Labadie P."/>
            <person name="Hunt B.G."/>
            <person name="Srinivasan R."/>
        </authorList>
    </citation>
    <scope>NUCLEOTIDE SEQUENCE</scope>
    <source>
        <strain evidence="1">PL_HMW_Pooled</strain>
        <tissue evidence="1">Head</tissue>
    </source>
</reference>